<dbReference type="RefSeq" id="WP_168056406.1">
    <property type="nucleotide sequence ID" value="NZ_JAAOZT010000009.1"/>
</dbReference>
<dbReference type="GO" id="GO:0019634">
    <property type="term" value="P:organic phosphonate metabolic process"/>
    <property type="evidence" value="ECO:0007669"/>
    <property type="project" value="InterPro"/>
</dbReference>
<dbReference type="EC" id="2.7.8.37" evidence="1"/>
<dbReference type="EMBL" id="JACHHQ010000012">
    <property type="protein sequence ID" value="MBB5202240.1"/>
    <property type="molecule type" value="Genomic_DNA"/>
</dbReference>
<protein>
    <submittedName>
        <fullName evidence="1">Alpha-D-ribose 1-methylphosphonate 5-triphosphate synthase subunit PhnG</fullName>
        <ecNumber evidence="1">2.7.8.37</ecNumber>
    </submittedName>
</protein>
<keyword evidence="1" id="KW-0808">Transferase</keyword>
<gene>
    <name evidence="1" type="ORF">HNR39_004104</name>
</gene>
<dbReference type="InterPro" id="IPR009609">
    <property type="entry name" value="Phosphonate_metab_PhnG"/>
</dbReference>
<dbReference type="AlphaFoldDB" id="A0A840S0S5"/>
<reference evidence="1 2" key="1">
    <citation type="submission" date="2020-08" db="EMBL/GenBank/DDBJ databases">
        <title>Genomic Encyclopedia of Type Strains, Phase IV (KMG-IV): sequencing the most valuable type-strain genomes for metagenomic binning, comparative biology and taxonomic classification.</title>
        <authorList>
            <person name="Goeker M."/>
        </authorList>
    </citation>
    <scope>NUCLEOTIDE SEQUENCE [LARGE SCALE GENOMIC DNA]</scope>
    <source>
        <strain evidence="1 2">DSM 23240</strain>
    </source>
</reference>
<proteinExistence type="predicted"/>
<dbReference type="Pfam" id="PF06754">
    <property type="entry name" value="PhnG"/>
    <property type="match status" value="1"/>
</dbReference>
<comment type="caution">
    <text evidence="1">The sequence shown here is derived from an EMBL/GenBank/DDBJ whole genome shotgun (WGS) entry which is preliminary data.</text>
</comment>
<sequence length="158" mass="17085">MESNTLASAHIARASWMSLLAKAPGPVLIDAVARYTRQHGVLPTHIWLRRPEIGLAMVRARTGGTGQQFNLGEMSLTRCALRLACGQMGVSYVAGRDAQHAEWAALFDALLQTDTAAQVEQMILLPIKDALAAQRAAVDAQAAVTKVEFMTMVRGENE</sequence>
<dbReference type="GO" id="GO:0015716">
    <property type="term" value="P:organic phosphonate transport"/>
    <property type="evidence" value="ECO:0007669"/>
    <property type="project" value="InterPro"/>
</dbReference>
<accession>A0A840S0S5</accession>
<organism evidence="1 2">
    <name type="scientific">Glaciimonas immobilis</name>
    <dbReference type="NCBI Taxonomy" id="728004"/>
    <lineage>
        <taxon>Bacteria</taxon>
        <taxon>Pseudomonadati</taxon>
        <taxon>Pseudomonadota</taxon>
        <taxon>Betaproteobacteria</taxon>
        <taxon>Burkholderiales</taxon>
        <taxon>Oxalobacteraceae</taxon>
        <taxon>Glaciimonas</taxon>
    </lineage>
</organism>
<evidence type="ECO:0000313" key="2">
    <source>
        <dbReference type="Proteomes" id="UP000571084"/>
    </source>
</evidence>
<dbReference type="NCBIfam" id="TIGR03293">
    <property type="entry name" value="PhnG_redo"/>
    <property type="match status" value="1"/>
</dbReference>
<dbReference type="Proteomes" id="UP000571084">
    <property type="component" value="Unassembled WGS sequence"/>
</dbReference>
<dbReference type="GO" id="GO:0061693">
    <property type="term" value="F:alpha-D-ribose 1-methylphosphonate 5-triphosphate synthase activity"/>
    <property type="evidence" value="ECO:0007669"/>
    <property type="project" value="UniProtKB-EC"/>
</dbReference>
<name>A0A840S0S5_9BURK</name>
<evidence type="ECO:0000313" key="1">
    <source>
        <dbReference type="EMBL" id="MBB5202240.1"/>
    </source>
</evidence>
<keyword evidence="2" id="KW-1185">Reference proteome</keyword>